<feature type="chain" id="PRO_5011667084" evidence="5">
    <location>
        <begin position="23"/>
        <end position="289"/>
    </location>
</feature>
<keyword evidence="3" id="KW-1003">Cell membrane</keyword>
<keyword evidence="2" id="KW-0813">Transport</keyword>
<keyword evidence="8" id="KW-1185">Reference proteome</keyword>
<dbReference type="InterPro" id="IPR007210">
    <property type="entry name" value="ABC_Gly_betaine_transp_sub-bd"/>
</dbReference>
<dbReference type="CDD" id="cd13639">
    <property type="entry name" value="PBP2_OpuAC_like"/>
    <property type="match status" value="1"/>
</dbReference>
<dbReference type="STRING" id="376427.SAMN04487954_11530"/>
<evidence type="ECO:0000313" key="8">
    <source>
        <dbReference type="Proteomes" id="UP000198525"/>
    </source>
</evidence>
<evidence type="ECO:0000256" key="3">
    <source>
        <dbReference type="ARBA" id="ARBA00022475"/>
    </source>
</evidence>
<keyword evidence="4" id="KW-0472">Membrane</keyword>
<dbReference type="AlphaFoldDB" id="A0A1G9B7G7"/>
<dbReference type="GO" id="GO:0031460">
    <property type="term" value="P:glycine betaine transport"/>
    <property type="evidence" value="ECO:0007669"/>
    <property type="project" value="TreeGrafter"/>
</dbReference>
<feature type="signal peptide" evidence="5">
    <location>
        <begin position="1"/>
        <end position="22"/>
    </location>
</feature>
<dbReference type="Pfam" id="PF04069">
    <property type="entry name" value="OpuAC"/>
    <property type="match status" value="1"/>
</dbReference>
<protein>
    <submittedName>
        <fullName evidence="7">Glycine betaine/proline transport system substrate-binding protein</fullName>
    </submittedName>
</protein>
<dbReference type="PANTHER" id="PTHR47737">
    <property type="entry name" value="GLYCINE BETAINE/PROLINE BETAINE TRANSPORT SYSTEM PERMEASE PROTEIN PROW"/>
    <property type="match status" value="1"/>
</dbReference>
<dbReference type="RefSeq" id="WP_089688086.1">
    <property type="nucleotide sequence ID" value="NZ_FNES01000015.1"/>
</dbReference>
<accession>A0A1G9B7G7</accession>
<evidence type="ECO:0000256" key="1">
    <source>
        <dbReference type="ARBA" id="ARBA00004236"/>
    </source>
</evidence>
<dbReference type="GO" id="GO:0005275">
    <property type="term" value="F:amine transmembrane transporter activity"/>
    <property type="evidence" value="ECO:0007669"/>
    <property type="project" value="TreeGrafter"/>
</dbReference>
<evidence type="ECO:0000256" key="4">
    <source>
        <dbReference type="ARBA" id="ARBA00023136"/>
    </source>
</evidence>
<dbReference type="GO" id="GO:0015871">
    <property type="term" value="P:choline transport"/>
    <property type="evidence" value="ECO:0007669"/>
    <property type="project" value="TreeGrafter"/>
</dbReference>
<evidence type="ECO:0000256" key="2">
    <source>
        <dbReference type="ARBA" id="ARBA00022448"/>
    </source>
</evidence>
<dbReference type="GO" id="GO:0043190">
    <property type="term" value="C:ATP-binding cassette (ABC) transporter complex"/>
    <property type="evidence" value="ECO:0007669"/>
    <property type="project" value="InterPro"/>
</dbReference>
<dbReference type="OrthoDB" id="9787902at2"/>
<name>A0A1G9B7G7_9GAMM</name>
<feature type="domain" description="ABC-type glycine betaine transport system substrate-binding" evidence="6">
    <location>
        <begin position="26"/>
        <end position="272"/>
    </location>
</feature>
<gene>
    <name evidence="7" type="ORF">SAMN04487954_11530</name>
</gene>
<keyword evidence="5" id="KW-0732">Signal</keyword>
<dbReference type="Gene3D" id="3.40.190.10">
    <property type="entry name" value="Periplasmic binding protein-like II"/>
    <property type="match status" value="1"/>
</dbReference>
<comment type="subcellular location">
    <subcellularLocation>
        <location evidence="1">Cell membrane</location>
    </subcellularLocation>
</comment>
<organism evidence="7 8">
    <name type="scientific">Billgrantia gudaonensis</name>
    <dbReference type="NCBI Taxonomy" id="376427"/>
    <lineage>
        <taxon>Bacteria</taxon>
        <taxon>Pseudomonadati</taxon>
        <taxon>Pseudomonadota</taxon>
        <taxon>Gammaproteobacteria</taxon>
        <taxon>Oceanospirillales</taxon>
        <taxon>Halomonadaceae</taxon>
        <taxon>Billgrantia</taxon>
    </lineage>
</organism>
<evidence type="ECO:0000259" key="6">
    <source>
        <dbReference type="Pfam" id="PF04069"/>
    </source>
</evidence>
<evidence type="ECO:0000256" key="5">
    <source>
        <dbReference type="SAM" id="SignalP"/>
    </source>
</evidence>
<dbReference type="SUPFAM" id="SSF53850">
    <property type="entry name" value="Periplasmic binding protein-like II"/>
    <property type="match status" value="1"/>
</dbReference>
<proteinExistence type="predicted"/>
<dbReference type="GO" id="GO:0015226">
    <property type="term" value="F:carnitine transmembrane transporter activity"/>
    <property type="evidence" value="ECO:0007669"/>
    <property type="project" value="TreeGrafter"/>
</dbReference>
<reference evidence="7 8" key="1">
    <citation type="submission" date="2016-10" db="EMBL/GenBank/DDBJ databases">
        <authorList>
            <person name="de Groot N.N."/>
        </authorList>
    </citation>
    <scope>NUCLEOTIDE SEQUENCE [LARGE SCALE GENOMIC DNA]</scope>
    <source>
        <strain evidence="7 8">CGMCC 1.6133</strain>
    </source>
</reference>
<evidence type="ECO:0000313" key="7">
    <source>
        <dbReference type="EMBL" id="SDK35408.1"/>
    </source>
</evidence>
<dbReference type="Proteomes" id="UP000198525">
    <property type="component" value="Unassembled WGS sequence"/>
</dbReference>
<dbReference type="Gene3D" id="3.40.190.100">
    <property type="entry name" value="Glycine betaine-binding periplasmic protein, domain 2"/>
    <property type="match status" value="1"/>
</dbReference>
<dbReference type="PANTHER" id="PTHR47737:SF1">
    <property type="entry name" value="GLYCINE BETAINE_PROLINE BETAINE TRANSPORT SYSTEM PERMEASE PROTEIN PROW"/>
    <property type="match status" value="1"/>
</dbReference>
<dbReference type="EMBL" id="FNES01000015">
    <property type="protein sequence ID" value="SDK35408.1"/>
    <property type="molecule type" value="Genomic_DNA"/>
</dbReference>
<sequence>MKKLSSALLALALIPASQALMAQDENLTIGTNNWAENIAVANMWKILLEDEYGYDVELSNVSKNALYTAMAQGDIDISMEIWLPITDKPFLEPYEDQLQVHDAWYEGTGLGLVVPSYVDIDTIPELVERADEFEYQGSPSILGIDSGSAIAGLTDDAIEAYELPLSQINSSGPAMMSALDSAYASEEPIVVTLWSPHWAFAEYDLKYLEDPKGIYGENETIYWFSRGDFASDEPWLTDVLNAWYMDDDSLGGLMATIEEVGDPVEGAQQWIDDHRDLIDEWLEVEAEAP</sequence>